<name>A0A420I9S1_9PEZI</name>
<dbReference type="STRING" id="62708.A0A420I9S1"/>
<comment type="caution">
    <text evidence="1">The sequence shown here is derived from an EMBL/GenBank/DDBJ whole genome shotgun (WGS) entry which is preliminary data.</text>
</comment>
<dbReference type="Proteomes" id="UP000283383">
    <property type="component" value="Unassembled WGS sequence"/>
</dbReference>
<sequence>MIRRLDFLSSRFSAALKNKSCPSTPCFKFGHSIGRAKLYLNTKAHKESHVDLPFNYSELAESSKCVSLRFSKNTDGKYLPREIIGYLKPYIMKTVGTVRKDNKSQSLVIFATPAHLAWLENDSVRKYLIELFKDHSHATPLIVDVICACVDGLPPSGEDLRLGKRNGFHEGVSMYWDASTPDLWPLSPSLTARVDDKCSFTFQYNICNDKHSYQVTMPLANTIFENGRRSTLTVAKWQISQNSIRLIEGPTYRVNASVYASSPNKFCSLQVSVKSITPLRIIENGFGNIVRRLRIEGQGSFPASHELERAVTKAYQQKIQGSDQGVWALIIPSNLLDEKNNYRGTNLNINGCQELDACYIEDLIRKGAKICRVLSGGGGWGVKEGLLALDPVSVFDESSDSQYETTTKDIANSEDQQAINLGNMAQNGALIQFLQKSERPELSSFPTRTNLGGIETVFGSLKMESCALAADQDLGHLFIPGLFGCVSESGMFLRSLGVSSTKIDVPSSYIYAG</sequence>
<reference evidence="1 2" key="1">
    <citation type="journal article" date="2018" name="BMC Genomics">
        <title>Comparative genome analyses reveal sequence features reflecting distinct modes of host-adaptation between dicot and monocot powdery mildew.</title>
        <authorList>
            <person name="Wu Y."/>
            <person name="Ma X."/>
            <person name="Pan Z."/>
            <person name="Kale S.D."/>
            <person name="Song Y."/>
            <person name="King H."/>
            <person name="Zhang Q."/>
            <person name="Presley C."/>
            <person name="Deng X."/>
            <person name="Wei C.I."/>
            <person name="Xiao S."/>
        </authorList>
    </citation>
    <scope>NUCLEOTIDE SEQUENCE [LARGE SCALE GENOMIC DNA]</scope>
    <source>
        <strain evidence="1">UMSG3</strain>
    </source>
</reference>
<protein>
    <submittedName>
        <fullName evidence="1">Putative v-type c subunit family protein</fullName>
    </submittedName>
</protein>
<evidence type="ECO:0000313" key="1">
    <source>
        <dbReference type="EMBL" id="RKF71284.1"/>
    </source>
</evidence>
<evidence type="ECO:0000313" key="2">
    <source>
        <dbReference type="Proteomes" id="UP000283383"/>
    </source>
</evidence>
<keyword evidence="2" id="KW-1185">Reference proteome</keyword>
<organism evidence="1 2">
    <name type="scientific">Golovinomyces cichoracearum</name>
    <dbReference type="NCBI Taxonomy" id="62708"/>
    <lineage>
        <taxon>Eukaryota</taxon>
        <taxon>Fungi</taxon>
        <taxon>Dikarya</taxon>
        <taxon>Ascomycota</taxon>
        <taxon>Pezizomycotina</taxon>
        <taxon>Leotiomycetes</taxon>
        <taxon>Erysiphales</taxon>
        <taxon>Erysiphaceae</taxon>
        <taxon>Golovinomyces</taxon>
    </lineage>
</organism>
<accession>A0A420I9S1</accession>
<dbReference type="EMBL" id="MCBQ01010528">
    <property type="protein sequence ID" value="RKF71284.1"/>
    <property type="molecule type" value="Genomic_DNA"/>
</dbReference>
<proteinExistence type="predicted"/>
<dbReference type="AlphaFoldDB" id="A0A420I9S1"/>
<gene>
    <name evidence="1" type="ORF">GcM3_105020</name>
</gene>